<reference evidence="3" key="1">
    <citation type="submission" date="2016-10" db="EMBL/GenBank/DDBJ databases">
        <authorList>
            <person name="Varghese N."/>
            <person name="Submissions S."/>
        </authorList>
    </citation>
    <scope>NUCLEOTIDE SEQUENCE [LARGE SCALE GENOMIC DNA]</scope>
    <source>
        <strain evidence="3">BL47</strain>
    </source>
</reference>
<evidence type="ECO:0000313" key="3">
    <source>
        <dbReference type="Proteomes" id="UP000198704"/>
    </source>
</evidence>
<protein>
    <submittedName>
        <fullName evidence="2">DNA binding domain-containing protein, excisionase family</fullName>
    </submittedName>
</protein>
<dbReference type="InterPro" id="IPR041657">
    <property type="entry name" value="HTH_17"/>
</dbReference>
<dbReference type="Pfam" id="PF12728">
    <property type="entry name" value="HTH_17"/>
    <property type="match status" value="1"/>
</dbReference>
<dbReference type="InterPro" id="IPR009061">
    <property type="entry name" value="DNA-bd_dom_put_sf"/>
</dbReference>
<dbReference type="AlphaFoldDB" id="A0A1H0KKA4"/>
<dbReference type="SUPFAM" id="SSF46955">
    <property type="entry name" value="Putative DNA-binding domain"/>
    <property type="match status" value="1"/>
</dbReference>
<proteinExistence type="predicted"/>
<keyword evidence="3" id="KW-1185">Reference proteome</keyword>
<sequence>MPEPDLLTADEAAELLRISRRTLDGHVARGDIAYISVGLGEKRTRKRFDPADIDRFRERQRRVEAPPPATPSCRRRKEVPAVEIVDFKALLEERRAARRTAREAAQKATRRSR</sequence>
<dbReference type="Proteomes" id="UP000198704">
    <property type="component" value="Unassembled WGS sequence"/>
</dbReference>
<dbReference type="EMBL" id="FNHS01000027">
    <property type="protein sequence ID" value="SDO56190.1"/>
    <property type="molecule type" value="Genomic_DNA"/>
</dbReference>
<gene>
    <name evidence="2" type="ORF">SAMN05216360_12743</name>
</gene>
<name>A0A1H0KKA4_9HYPH</name>
<feature type="domain" description="Helix-turn-helix" evidence="1">
    <location>
        <begin position="6"/>
        <end position="61"/>
    </location>
</feature>
<evidence type="ECO:0000259" key="1">
    <source>
        <dbReference type="Pfam" id="PF12728"/>
    </source>
</evidence>
<evidence type="ECO:0000313" key="2">
    <source>
        <dbReference type="EMBL" id="SDO56190.1"/>
    </source>
</evidence>
<accession>A0A1H0KKA4</accession>
<dbReference type="RefSeq" id="WP_167627804.1">
    <property type="nucleotide sequence ID" value="NZ_FNHS01000027.1"/>
</dbReference>
<organism evidence="2 3">
    <name type="scientific">Methylobacterium phyllostachyos</name>
    <dbReference type="NCBI Taxonomy" id="582672"/>
    <lineage>
        <taxon>Bacteria</taxon>
        <taxon>Pseudomonadati</taxon>
        <taxon>Pseudomonadota</taxon>
        <taxon>Alphaproteobacteria</taxon>
        <taxon>Hyphomicrobiales</taxon>
        <taxon>Methylobacteriaceae</taxon>
        <taxon>Methylobacterium</taxon>
    </lineage>
</organism>